<keyword evidence="5 11" id="KW-0028">Amino-acid biosynthesis</keyword>
<keyword evidence="10 11" id="KW-0198">Cysteine biosynthesis</keyword>
<dbReference type="NCBIfam" id="NF003433">
    <property type="entry name" value="PRK04949.1"/>
    <property type="match status" value="1"/>
</dbReference>
<keyword evidence="2 11" id="KW-0813">Transport</keyword>
<name>A0A081KF74_9GAMM</name>
<feature type="transmembrane region" description="Helical" evidence="11">
    <location>
        <begin position="27"/>
        <end position="47"/>
    </location>
</feature>
<dbReference type="eggNOG" id="COG2981">
    <property type="taxonomic scope" value="Bacteria"/>
</dbReference>
<evidence type="ECO:0000256" key="9">
    <source>
        <dbReference type="ARBA" id="ARBA00023136"/>
    </source>
</evidence>
<keyword evidence="8 11" id="KW-0764">Sulfate transport</keyword>
<protein>
    <recommendedName>
        <fullName evidence="11">Sulfate transporter CysZ</fullName>
    </recommendedName>
</protein>
<evidence type="ECO:0000313" key="13">
    <source>
        <dbReference type="Proteomes" id="UP000027997"/>
    </source>
</evidence>
<gene>
    <name evidence="11" type="primary">cysZ</name>
    <name evidence="12" type="ORF">GV64_20600</name>
</gene>
<keyword evidence="6 11" id="KW-0812">Transmembrane</keyword>
<proteinExistence type="inferred from homology"/>
<dbReference type="InterPro" id="IPR050480">
    <property type="entry name" value="CysZ-like"/>
</dbReference>
<reference evidence="12 13" key="1">
    <citation type="submission" date="2014-06" db="EMBL/GenBank/DDBJ databases">
        <title>Whole Genome Sequences of Three Symbiotic Endozoicomonas Bacteria.</title>
        <authorList>
            <person name="Neave M.J."/>
            <person name="Apprill A."/>
            <person name="Voolstra C.R."/>
        </authorList>
    </citation>
    <scope>NUCLEOTIDE SEQUENCE [LARGE SCALE GENOMIC DNA]</scope>
    <source>
        <strain evidence="12 13">DSM 22380</strain>
    </source>
</reference>
<dbReference type="HAMAP" id="MF_00468">
    <property type="entry name" value="CysZ"/>
    <property type="match status" value="1"/>
</dbReference>
<keyword evidence="13" id="KW-1185">Reference proteome</keyword>
<evidence type="ECO:0000256" key="4">
    <source>
        <dbReference type="ARBA" id="ARBA00022519"/>
    </source>
</evidence>
<evidence type="ECO:0000256" key="1">
    <source>
        <dbReference type="ARBA" id="ARBA00004141"/>
    </source>
</evidence>
<keyword evidence="3 11" id="KW-1003">Cell membrane</keyword>
<dbReference type="GO" id="GO:0009675">
    <property type="term" value="F:high-affinity sulfate:proton symporter activity"/>
    <property type="evidence" value="ECO:0007669"/>
    <property type="project" value="TreeGrafter"/>
</dbReference>
<feature type="transmembrane region" description="Helical" evidence="11">
    <location>
        <begin position="139"/>
        <end position="165"/>
    </location>
</feature>
<feature type="transmembrane region" description="Helical" evidence="11">
    <location>
        <begin position="71"/>
        <end position="97"/>
    </location>
</feature>
<dbReference type="EMBL" id="JOJP01000001">
    <property type="protein sequence ID" value="KEI72800.1"/>
    <property type="molecule type" value="Genomic_DNA"/>
</dbReference>
<dbReference type="InterPro" id="IPR022985">
    <property type="entry name" value="Sulfate_CysZ"/>
</dbReference>
<dbReference type="STRING" id="305900.GV64_20600"/>
<evidence type="ECO:0000256" key="10">
    <source>
        <dbReference type="ARBA" id="ARBA00023192"/>
    </source>
</evidence>
<dbReference type="PANTHER" id="PTHR37468">
    <property type="entry name" value="SULFATE TRANSPORTER CYSZ"/>
    <property type="match status" value="1"/>
</dbReference>
<evidence type="ECO:0000256" key="6">
    <source>
        <dbReference type="ARBA" id="ARBA00022692"/>
    </source>
</evidence>
<comment type="subcellular location">
    <subcellularLocation>
        <location evidence="11">Cell inner membrane</location>
        <topology evidence="11">Multi-pass membrane protein</topology>
    </subcellularLocation>
    <subcellularLocation>
        <location evidence="1">Membrane</location>
        <topology evidence="1">Multi-pass membrane protein</topology>
    </subcellularLocation>
</comment>
<comment type="function">
    <text evidence="11">High affinity, high specificity proton-dependent sulfate transporter, which mediates sulfate uptake. Provides the sulfur source for the cysteine synthesis pathway.</text>
</comment>
<evidence type="ECO:0000256" key="3">
    <source>
        <dbReference type="ARBA" id="ARBA00022475"/>
    </source>
</evidence>
<comment type="similarity">
    <text evidence="11">Belongs to the CysZ family.</text>
</comment>
<dbReference type="AlphaFoldDB" id="A0A081KF74"/>
<feature type="transmembrane region" description="Helical" evidence="11">
    <location>
        <begin position="206"/>
        <end position="233"/>
    </location>
</feature>
<dbReference type="PANTHER" id="PTHR37468:SF1">
    <property type="entry name" value="SULFATE TRANSPORTER CYSZ"/>
    <property type="match status" value="1"/>
</dbReference>
<dbReference type="Proteomes" id="UP000027997">
    <property type="component" value="Unassembled WGS sequence"/>
</dbReference>
<dbReference type="GO" id="GO:0000103">
    <property type="term" value="P:sulfate assimilation"/>
    <property type="evidence" value="ECO:0007669"/>
    <property type="project" value="InterPro"/>
</dbReference>
<dbReference type="GO" id="GO:0019344">
    <property type="term" value="P:cysteine biosynthetic process"/>
    <property type="evidence" value="ECO:0007669"/>
    <property type="project" value="UniProtKB-UniRule"/>
</dbReference>
<evidence type="ECO:0000313" key="12">
    <source>
        <dbReference type="EMBL" id="KEI72800.1"/>
    </source>
</evidence>
<organism evidence="12 13">
    <name type="scientific">Endozoicomonas elysicola</name>
    <dbReference type="NCBI Taxonomy" id="305900"/>
    <lineage>
        <taxon>Bacteria</taxon>
        <taxon>Pseudomonadati</taxon>
        <taxon>Pseudomonadota</taxon>
        <taxon>Gammaproteobacteria</taxon>
        <taxon>Oceanospirillales</taxon>
        <taxon>Endozoicomonadaceae</taxon>
        <taxon>Endozoicomonas</taxon>
    </lineage>
</organism>
<evidence type="ECO:0000256" key="8">
    <source>
        <dbReference type="ARBA" id="ARBA00023032"/>
    </source>
</evidence>
<sequence length="244" mass="27771">MTHNNPLSGPGYFIQGLKMIVLPQLRWFVLIPLVINILVFGGIIYWASGHFSLWMSQLTGWMPEWLAFLEYLLWPLFFLALAAVMFFTFTIIGNFIAAPFNALLAEKVQRMEGADLPDLQLSDWLVIVPRSIGRELRKLLYYLPRAIVLLLLSFVPVLGFVLWFLFNGWMMAIQYCDYAADNRGVSFSDMLSRLKPQISKSWPFGAIVNLAMLIPLVNLLIIPAAVVGASLLWEREMEQKNAAV</sequence>
<accession>A0A081KF74</accession>
<evidence type="ECO:0000256" key="5">
    <source>
        <dbReference type="ARBA" id="ARBA00022605"/>
    </source>
</evidence>
<keyword evidence="7 11" id="KW-1133">Transmembrane helix</keyword>
<comment type="caution">
    <text evidence="12">The sequence shown here is derived from an EMBL/GenBank/DDBJ whole genome shotgun (WGS) entry which is preliminary data.</text>
</comment>
<evidence type="ECO:0000256" key="2">
    <source>
        <dbReference type="ARBA" id="ARBA00022448"/>
    </source>
</evidence>
<evidence type="ECO:0000256" key="7">
    <source>
        <dbReference type="ARBA" id="ARBA00022989"/>
    </source>
</evidence>
<dbReference type="RefSeq" id="WP_020581476.1">
    <property type="nucleotide sequence ID" value="NZ_JOJP01000001.1"/>
</dbReference>
<dbReference type="GO" id="GO:0005886">
    <property type="term" value="C:plasma membrane"/>
    <property type="evidence" value="ECO:0007669"/>
    <property type="project" value="UniProtKB-SubCell"/>
</dbReference>
<keyword evidence="9 11" id="KW-0472">Membrane</keyword>
<dbReference type="InterPro" id="IPR059112">
    <property type="entry name" value="CysZ/EI24"/>
</dbReference>
<evidence type="ECO:0000256" key="11">
    <source>
        <dbReference type="HAMAP-Rule" id="MF_00468"/>
    </source>
</evidence>
<keyword evidence="4 11" id="KW-0997">Cell inner membrane</keyword>
<dbReference type="Pfam" id="PF07264">
    <property type="entry name" value="EI24"/>
    <property type="match status" value="1"/>
</dbReference>